<dbReference type="InterPro" id="IPR002563">
    <property type="entry name" value="Flavin_Rdtase-like_dom"/>
</dbReference>
<dbReference type="OrthoDB" id="2015405at2759"/>
<dbReference type="Proteomes" id="UP000756346">
    <property type="component" value="Unassembled WGS sequence"/>
</dbReference>
<dbReference type="PANTHER" id="PTHR30466">
    <property type="entry name" value="FLAVIN REDUCTASE"/>
    <property type="match status" value="1"/>
</dbReference>
<dbReference type="InterPro" id="IPR050268">
    <property type="entry name" value="NADH-dep_flavin_reductase"/>
</dbReference>
<dbReference type="PANTHER" id="PTHR30466:SF1">
    <property type="entry name" value="FMN REDUCTASE (NADH) RUTF"/>
    <property type="match status" value="1"/>
</dbReference>
<dbReference type="SUPFAM" id="SSF50475">
    <property type="entry name" value="FMN-binding split barrel"/>
    <property type="match status" value="1"/>
</dbReference>
<keyword evidence="1" id="KW-0560">Oxidoreductase</keyword>
<dbReference type="InterPro" id="IPR012349">
    <property type="entry name" value="Split_barrel_FMN-bd"/>
</dbReference>
<organism evidence="3 4">
    <name type="scientific">Microdochium trichocladiopsis</name>
    <dbReference type="NCBI Taxonomy" id="1682393"/>
    <lineage>
        <taxon>Eukaryota</taxon>
        <taxon>Fungi</taxon>
        <taxon>Dikarya</taxon>
        <taxon>Ascomycota</taxon>
        <taxon>Pezizomycotina</taxon>
        <taxon>Sordariomycetes</taxon>
        <taxon>Xylariomycetidae</taxon>
        <taxon>Xylariales</taxon>
        <taxon>Microdochiaceae</taxon>
        <taxon>Microdochium</taxon>
    </lineage>
</organism>
<gene>
    <name evidence="3" type="ORF">B0I36DRAFT_361801</name>
</gene>
<dbReference type="EMBL" id="JAGTJQ010000004">
    <property type="protein sequence ID" value="KAH7033083.1"/>
    <property type="molecule type" value="Genomic_DNA"/>
</dbReference>
<comment type="caution">
    <text evidence="3">The sequence shown here is derived from an EMBL/GenBank/DDBJ whole genome shotgun (WGS) entry which is preliminary data.</text>
</comment>
<dbReference type="AlphaFoldDB" id="A0A9P8YBI3"/>
<keyword evidence="4" id="KW-1185">Reference proteome</keyword>
<dbReference type="Pfam" id="PF01613">
    <property type="entry name" value="Flavin_Reduct"/>
    <property type="match status" value="1"/>
</dbReference>
<evidence type="ECO:0000313" key="3">
    <source>
        <dbReference type="EMBL" id="KAH7033083.1"/>
    </source>
</evidence>
<evidence type="ECO:0000259" key="2">
    <source>
        <dbReference type="SMART" id="SM00903"/>
    </source>
</evidence>
<name>A0A9P8YBI3_9PEZI</name>
<dbReference type="GO" id="GO:0010181">
    <property type="term" value="F:FMN binding"/>
    <property type="evidence" value="ECO:0007669"/>
    <property type="project" value="InterPro"/>
</dbReference>
<evidence type="ECO:0000313" key="4">
    <source>
        <dbReference type="Proteomes" id="UP000756346"/>
    </source>
</evidence>
<feature type="domain" description="Flavin reductase like" evidence="2">
    <location>
        <begin position="1"/>
        <end position="248"/>
    </location>
</feature>
<dbReference type="RefSeq" id="XP_046013915.1">
    <property type="nucleotide sequence ID" value="XM_046158542.1"/>
</dbReference>
<dbReference type="GeneID" id="70188088"/>
<dbReference type="Gene3D" id="2.30.110.10">
    <property type="entry name" value="Electron Transport, Fmn-binding Protein, Chain A"/>
    <property type="match status" value="1"/>
</dbReference>
<protein>
    <submittedName>
        <fullName evidence="3">Flavin reductase like domain-containing protein</fullName>
    </submittedName>
</protein>
<sequence>MRHVPHPVVVITALDCPALSPDDHAGKRTARIPDHWADTEIPSSISRHDQVGDPRILAPLPRAMTASSFTSLTLDPTPTILFNVTIPSRSHSAILRAGSFNVHILSADEHGAKLADLFARGYSSANSVSATSTSRQEPLGVLAGLKNYGVDIAGQLQWEEAWAASLKQKSPSIRPSADSFPAPLLQGPGILHVLKCKLVDLQSLETTEARCFALVAGQVTEVVSANEPDHSMGEHQTALSYVDGAYRGPSPAIMRHSVSANSQ</sequence>
<dbReference type="SMART" id="SM00903">
    <property type="entry name" value="Flavin_Reduct"/>
    <property type="match status" value="1"/>
</dbReference>
<reference evidence="3" key="1">
    <citation type="journal article" date="2021" name="Nat. Commun.">
        <title>Genetic determinants of endophytism in the Arabidopsis root mycobiome.</title>
        <authorList>
            <person name="Mesny F."/>
            <person name="Miyauchi S."/>
            <person name="Thiergart T."/>
            <person name="Pickel B."/>
            <person name="Atanasova L."/>
            <person name="Karlsson M."/>
            <person name="Huettel B."/>
            <person name="Barry K.W."/>
            <person name="Haridas S."/>
            <person name="Chen C."/>
            <person name="Bauer D."/>
            <person name="Andreopoulos W."/>
            <person name="Pangilinan J."/>
            <person name="LaButti K."/>
            <person name="Riley R."/>
            <person name="Lipzen A."/>
            <person name="Clum A."/>
            <person name="Drula E."/>
            <person name="Henrissat B."/>
            <person name="Kohler A."/>
            <person name="Grigoriev I.V."/>
            <person name="Martin F.M."/>
            <person name="Hacquard S."/>
        </authorList>
    </citation>
    <scope>NUCLEOTIDE SEQUENCE</scope>
    <source>
        <strain evidence="3">MPI-CAGE-CH-0230</strain>
    </source>
</reference>
<evidence type="ECO:0000256" key="1">
    <source>
        <dbReference type="ARBA" id="ARBA00023002"/>
    </source>
</evidence>
<accession>A0A9P8YBI3</accession>
<proteinExistence type="predicted"/>
<dbReference type="GO" id="GO:0042602">
    <property type="term" value="F:riboflavin reductase (NADPH) activity"/>
    <property type="evidence" value="ECO:0007669"/>
    <property type="project" value="TreeGrafter"/>
</dbReference>